<dbReference type="PROSITE" id="PS00678">
    <property type="entry name" value="WD_REPEATS_1"/>
    <property type="match status" value="1"/>
</dbReference>
<keyword evidence="1 3" id="KW-0853">WD repeat</keyword>
<dbReference type="PRINTS" id="PR00320">
    <property type="entry name" value="GPROTEINBRPT"/>
</dbReference>
<dbReference type="InterPro" id="IPR019775">
    <property type="entry name" value="WD40_repeat_CS"/>
</dbReference>
<feature type="repeat" description="WD" evidence="3">
    <location>
        <begin position="75"/>
        <end position="116"/>
    </location>
</feature>
<keyword evidence="2" id="KW-0677">Repeat</keyword>
<proteinExistence type="predicted"/>
<dbReference type="SUPFAM" id="SSF50978">
    <property type="entry name" value="WD40 repeat-like"/>
    <property type="match status" value="1"/>
</dbReference>
<accession>A0A856MSU2</accession>
<evidence type="ECO:0000256" key="1">
    <source>
        <dbReference type="ARBA" id="ARBA00022574"/>
    </source>
</evidence>
<dbReference type="SMART" id="SM00320">
    <property type="entry name" value="WD40"/>
    <property type="match status" value="2"/>
</dbReference>
<sequence>MFKLFAKKGVESVATVSSKTVRLWNLQGQELTTLKGHSGSVLSIAFSPDGKTIATSSYHNTVRLWNLQGQELTTLKGHSGSVLSIAFSLDGKTIATSSDDNTVRLWNLDLDDLLARGCAWVHDYLKNNRSVQDEDRKLCDDVGTPRR</sequence>
<evidence type="ECO:0000256" key="3">
    <source>
        <dbReference type="PROSITE-ProRule" id="PRU00221"/>
    </source>
</evidence>
<dbReference type="InterPro" id="IPR036322">
    <property type="entry name" value="WD40_repeat_dom_sf"/>
</dbReference>
<dbReference type="PROSITE" id="PS50082">
    <property type="entry name" value="WD_REPEATS_2"/>
    <property type="match status" value="2"/>
</dbReference>
<name>A0A856MSU2_9CYAN</name>
<evidence type="ECO:0000313" key="4">
    <source>
        <dbReference type="EMBL" id="QDL12296.1"/>
    </source>
</evidence>
<dbReference type="InterPro" id="IPR001680">
    <property type="entry name" value="WD40_rpt"/>
</dbReference>
<dbReference type="PANTHER" id="PTHR22847">
    <property type="entry name" value="WD40 REPEAT PROTEIN"/>
    <property type="match status" value="1"/>
</dbReference>
<evidence type="ECO:0000256" key="2">
    <source>
        <dbReference type="ARBA" id="ARBA00022737"/>
    </source>
</evidence>
<dbReference type="KEGG" id="bsen:DP114_17485"/>
<keyword evidence="5" id="KW-1185">Reference proteome</keyword>
<gene>
    <name evidence="4" type="ORF">DP114_17485</name>
</gene>
<dbReference type="EMBL" id="CP030118">
    <property type="protein sequence ID" value="QDL12296.1"/>
    <property type="molecule type" value="Genomic_DNA"/>
</dbReference>
<dbReference type="AlphaFoldDB" id="A0A856MSU2"/>
<evidence type="ECO:0000313" key="5">
    <source>
        <dbReference type="Proteomes" id="UP000503129"/>
    </source>
</evidence>
<organism evidence="4 5">
    <name type="scientific">Brasilonema sennae CENA114</name>
    <dbReference type="NCBI Taxonomy" id="415709"/>
    <lineage>
        <taxon>Bacteria</taxon>
        <taxon>Bacillati</taxon>
        <taxon>Cyanobacteriota</taxon>
        <taxon>Cyanophyceae</taxon>
        <taxon>Nostocales</taxon>
        <taxon>Scytonemataceae</taxon>
        <taxon>Brasilonema</taxon>
        <taxon>Bromeliae group (in: Brasilonema)</taxon>
    </lineage>
</organism>
<dbReference type="InterPro" id="IPR020472">
    <property type="entry name" value="WD40_PAC1"/>
</dbReference>
<dbReference type="InterPro" id="IPR015943">
    <property type="entry name" value="WD40/YVTN_repeat-like_dom_sf"/>
</dbReference>
<dbReference type="PANTHER" id="PTHR22847:SF637">
    <property type="entry name" value="WD REPEAT DOMAIN 5B"/>
    <property type="match status" value="1"/>
</dbReference>
<dbReference type="Pfam" id="PF00400">
    <property type="entry name" value="WD40"/>
    <property type="match status" value="2"/>
</dbReference>
<reference evidence="4 5" key="1">
    <citation type="submission" date="2018-06" db="EMBL/GenBank/DDBJ databases">
        <title>Comparative genomics of Brasilonema spp. strains.</title>
        <authorList>
            <person name="Alvarenga D.O."/>
            <person name="Fiore M.F."/>
            <person name="Varani A.M."/>
        </authorList>
    </citation>
    <scope>NUCLEOTIDE SEQUENCE [LARGE SCALE GENOMIC DNA]</scope>
    <source>
        <strain evidence="4 5">CENA114</strain>
    </source>
</reference>
<dbReference type="Proteomes" id="UP000503129">
    <property type="component" value="Chromosome"/>
</dbReference>
<feature type="repeat" description="WD" evidence="3">
    <location>
        <begin position="34"/>
        <end position="75"/>
    </location>
</feature>
<protein>
    <submittedName>
        <fullName evidence="4">Uncharacterized protein</fullName>
    </submittedName>
</protein>
<dbReference type="Gene3D" id="2.130.10.10">
    <property type="entry name" value="YVTN repeat-like/Quinoprotein amine dehydrogenase"/>
    <property type="match status" value="1"/>
</dbReference>
<dbReference type="PROSITE" id="PS50294">
    <property type="entry name" value="WD_REPEATS_REGION"/>
    <property type="match status" value="2"/>
</dbReference>